<evidence type="ECO:0000313" key="1">
    <source>
        <dbReference type="EMBL" id="KIO08963.1"/>
    </source>
</evidence>
<dbReference type="HOGENOM" id="CLU_1283719_0_0_1"/>
<protein>
    <submittedName>
        <fullName evidence="1">Uncharacterized protein</fullName>
    </submittedName>
</protein>
<dbReference type="EMBL" id="KN831955">
    <property type="protein sequence ID" value="KIO08963.1"/>
    <property type="molecule type" value="Genomic_DNA"/>
</dbReference>
<gene>
    <name evidence="1" type="ORF">M404DRAFT_996687</name>
</gene>
<proteinExistence type="predicted"/>
<dbReference type="OrthoDB" id="3188871at2759"/>
<keyword evidence="2" id="KW-1185">Reference proteome</keyword>
<dbReference type="Proteomes" id="UP000054217">
    <property type="component" value="Unassembled WGS sequence"/>
</dbReference>
<accession>A0A0C3JIN4</accession>
<name>A0A0C3JIN4_PISTI</name>
<sequence length="220" mass="23859">MASERAPYHLPPLPLWASSRLSSLLRSKTADRFNKIFDSTFAQNLEVVLNGKNLTRNEYKELLLAMSEAGPLGTTDVQIEGETAVNPAPSEDRLGGFVGMLYTTMGTSKRIFVLGAPARYKVVSSINLSVSGTLFSPRVNPVFDPFFDARRVTAVNQILQPRTLIVSFPWSVVPADGTSGSGKVELGPGPVNFTQVEEELNVLGNKFSTATVPEAKVDVE</sequence>
<dbReference type="InParanoid" id="A0A0C3JIN4"/>
<organism evidence="1 2">
    <name type="scientific">Pisolithus tinctorius Marx 270</name>
    <dbReference type="NCBI Taxonomy" id="870435"/>
    <lineage>
        <taxon>Eukaryota</taxon>
        <taxon>Fungi</taxon>
        <taxon>Dikarya</taxon>
        <taxon>Basidiomycota</taxon>
        <taxon>Agaricomycotina</taxon>
        <taxon>Agaricomycetes</taxon>
        <taxon>Agaricomycetidae</taxon>
        <taxon>Boletales</taxon>
        <taxon>Sclerodermatineae</taxon>
        <taxon>Pisolithaceae</taxon>
        <taxon>Pisolithus</taxon>
    </lineage>
</organism>
<evidence type="ECO:0000313" key="2">
    <source>
        <dbReference type="Proteomes" id="UP000054217"/>
    </source>
</evidence>
<reference evidence="2" key="2">
    <citation type="submission" date="2015-01" db="EMBL/GenBank/DDBJ databases">
        <title>Evolutionary Origins and Diversification of the Mycorrhizal Mutualists.</title>
        <authorList>
            <consortium name="DOE Joint Genome Institute"/>
            <consortium name="Mycorrhizal Genomics Consortium"/>
            <person name="Kohler A."/>
            <person name="Kuo A."/>
            <person name="Nagy L.G."/>
            <person name="Floudas D."/>
            <person name="Copeland A."/>
            <person name="Barry K.W."/>
            <person name="Cichocki N."/>
            <person name="Veneault-Fourrey C."/>
            <person name="LaButti K."/>
            <person name="Lindquist E.A."/>
            <person name="Lipzen A."/>
            <person name="Lundell T."/>
            <person name="Morin E."/>
            <person name="Murat C."/>
            <person name="Riley R."/>
            <person name="Ohm R."/>
            <person name="Sun H."/>
            <person name="Tunlid A."/>
            <person name="Henrissat B."/>
            <person name="Grigoriev I.V."/>
            <person name="Hibbett D.S."/>
            <person name="Martin F."/>
        </authorList>
    </citation>
    <scope>NUCLEOTIDE SEQUENCE [LARGE SCALE GENOMIC DNA]</scope>
    <source>
        <strain evidence="2">Marx 270</strain>
    </source>
</reference>
<reference evidence="1 2" key="1">
    <citation type="submission" date="2014-04" db="EMBL/GenBank/DDBJ databases">
        <authorList>
            <consortium name="DOE Joint Genome Institute"/>
            <person name="Kuo A."/>
            <person name="Kohler A."/>
            <person name="Costa M.D."/>
            <person name="Nagy L.G."/>
            <person name="Floudas D."/>
            <person name="Copeland A."/>
            <person name="Barry K.W."/>
            <person name="Cichocki N."/>
            <person name="Veneault-Fourrey C."/>
            <person name="LaButti K."/>
            <person name="Lindquist E.A."/>
            <person name="Lipzen A."/>
            <person name="Lundell T."/>
            <person name="Morin E."/>
            <person name="Murat C."/>
            <person name="Sun H."/>
            <person name="Tunlid A."/>
            <person name="Henrissat B."/>
            <person name="Grigoriev I.V."/>
            <person name="Hibbett D.S."/>
            <person name="Martin F."/>
            <person name="Nordberg H.P."/>
            <person name="Cantor M.N."/>
            <person name="Hua S.X."/>
        </authorList>
    </citation>
    <scope>NUCLEOTIDE SEQUENCE [LARGE SCALE GENOMIC DNA]</scope>
    <source>
        <strain evidence="1 2">Marx 270</strain>
    </source>
</reference>
<dbReference type="AlphaFoldDB" id="A0A0C3JIN4"/>